<organism evidence="2 3">
    <name type="scientific">Collybia nuda</name>
    <dbReference type="NCBI Taxonomy" id="64659"/>
    <lineage>
        <taxon>Eukaryota</taxon>
        <taxon>Fungi</taxon>
        <taxon>Dikarya</taxon>
        <taxon>Basidiomycota</taxon>
        <taxon>Agaricomycotina</taxon>
        <taxon>Agaricomycetes</taxon>
        <taxon>Agaricomycetidae</taxon>
        <taxon>Agaricales</taxon>
        <taxon>Tricholomatineae</taxon>
        <taxon>Clitocybaceae</taxon>
        <taxon>Collybia</taxon>
    </lineage>
</organism>
<protein>
    <submittedName>
        <fullName evidence="2">Uncharacterized protein</fullName>
    </submittedName>
</protein>
<evidence type="ECO:0000313" key="2">
    <source>
        <dbReference type="EMBL" id="KAF9462183.1"/>
    </source>
</evidence>
<proteinExistence type="predicted"/>
<feature type="region of interest" description="Disordered" evidence="1">
    <location>
        <begin position="168"/>
        <end position="239"/>
    </location>
</feature>
<gene>
    <name evidence="2" type="ORF">BDZ94DRAFT_1322735</name>
</gene>
<dbReference type="AlphaFoldDB" id="A0A9P5Y2P4"/>
<dbReference type="OrthoDB" id="3067611at2759"/>
<evidence type="ECO:0000256" key="1">
    <source>
        <dbReference type="SAM" id="MobiDB-lite"/>
    </source>
</evidence>
<comment type="caution">
    <text evidence="2">The sequence shown here is derived from an EMBL/GenBank/DDBJ whole genome shotgun (WGS) entry which is preliminary data.</text>
</comment>
<name>A0A9P5Y2P4_9AGAR</name>
<sequence length="1005" mass="113084">MLLRSGKHMLEDNPIIVITGPSTPGGTSRVISAYKREFPLDVASLTTISYIQYRGTGVPLLELGEPGDLFIDLSPNAYRVFVRYRSWREWPGIHEETDMSDDSRVGPFTHPRDTTRIVWCTQTDVVWYKITSIRLAKTRLFSADCYRGVTFISTHDLIRRSAIPNEEENEENLLGDVDGPELKRRRREASPASCLRDEPHGLNVNSSSMSGQAVSNGAPSLYNLPTPIDSDDNPDHQSEPDDIQVIIAQDRYFESSASRAIHYTQYRGRGSPPSDLGSPGDMYIDTNPESHRLFARYESWKEWMGVYRVQPPFRFPHPQDKDRQLWVTHSDIVWFRTKSIWSNRTRALSSTTESFISAHTMIQKSGFLDQDLKPSKDNMADDEVIQETQHGGTANCLIEIRKRKPFTSDSNHLGDIVDLHSRQSTSTIRSPHKKARINTLGADDLPPNPYLPPPARATMSPMSPLPDDLLTAEPQSPSIFSVSRLLPPIPTSPNLFNYWDADYTLQQYTEDLYAAAYTPEVPQSPSANELLQDDVFPRNSSPSWPFGEYLQDHQMGPAPNASSTPDHTIDPRTFLPPSFHANEQGANGIASLLSSIHPSSDNDQRPSLSQPLAALLVNSPCHGSVGSPSPTHSHITCDLSLSLSPQLDLRETQHKNRAVPPSSPPINREAPENPTNVGHLDIMFRTRTHEKPGGRAIKYMQYRAYGPPPEGLGSSGDMYFDVSVAVHRLFVRYTNWREWLGIYRTATPVFEHPEDKGLVVWCSRNDVSWYKKFSMAISRARLFEKCNVPFIPAHTLIKRSGVLDDLNWSTATNTVNGHFQVVQPGTNALAPPTGSAIIDVERSPLTRVITPIPPLSHTSSQRPTEMSAASACVPQAENSLVKDESDIIKTTHEVSDTLKTQESLQKRQMRHQLRMIQLTEKEKELTSQEEKMLLDEQRAKEGLERASRCANRLQEHAKQLEDVLVIEGEDILTKETEISQREGALQQRKKLIAEMEGRISEWEHI</sequence>
<dbReference type="Proteomes" id="UP000807353">
    <property type="component" value="Unassembled WGS sequence"/>
</dbReference>
<feature type="compositionally biased region" description="Polar residues" evidence="1">
    <location>
        <begin position="203"/>
        <end position="218"/>
    </location>
</feature>
<evidence type="ECO:0000313" key="3">
    <source>
        <dbReference type="Proteomes" id="UP000807353"/>
    </source>
</evidence>
<keyword evidence="3" id="KW-1185">Reference proteome</keyword>
<accession>A0A9P5Y2P4</accession>
<reference evidence="2" key="1">
    <citation type="submission" date="2020-11" db="EMBL/GenBank/DDBJ databases">
        <authorList>
            <consortium name="DOE Joint Genome Institute"/>
            <person name="Ahrendt S."/>
            <person name="Riley R."/>
            <person name="Andreopoulos W."/>
            <person name="Labutti K."/>
            <person name="Pangilinan J."/>
            <person name="Ruiz-Duenas F.J."/>
            <person name="Barrasa J.M."/>
            <person name="Sanchez-Garcia M."/>
            <person name="Camarero S."/>
            <person name="Miyauchi S."/>
            <person name="Serrano A."/>
            <person name="Linde D."/>
            <person name="Babiker R."/>
            <person name="Drula E."/>
            <person name="Ayuso-Fernandez I."/>
            <person name="Pacheco R."/>
            <person name="Padilla G."/>
            <person name="Ferreira P."/>
            <person name="Barriuso J."/>
            <person name="Kellner H."/>
            <person name="Castanera R."/>
            <person name="Alfaro M."/>
            <person name="Ramirez L."/>
            <person name="Pisabarro A.G."/>
            <person name="Kuo A."/>
            <person name="Tritt A."/>
            <person name="Lipzen A."/>
            <person name="He G."/>
            <person name="Yan M."/>
            <person name="Ng V."/>
            <person name="Cullen D."/>
            <person name="Martin F."/>
            <person name="Rosso M.-N."/>
            <person name="Henrissat B."/>
            <person name="Hibbett D."/>
            <person name="Martinez A.T."/>
            <person name="Grigoriev I.V."/>
        </authorList>
    </citation>
    <scope>NUCLEOTIDE SEQUENCE</scope>
    <source>
        <strain evidence="2">CBS 247.69</strain>
    </source>
</reference>
<feature type="region of interest" description="Disordered" evidence="1">
    <location>
        <begin position="542"/>
        <end position="581"/>
    </location>
</feature>
<feature type="region of interest" description="Disordered" evidence="1">
    <location>
        <begin position="652"/>
        <end position="677"/>
    </location>
</feature>
<dbReference type="EMBL" id="MU150274">
    <property type="protein sequence ID" value="KAF9462183.1"/>
    <property type="molecule type" value="Genomic_DNA"/>
</dbReference>